<comment type="caution">
    <text evidence="2">The sequence shown here is derived from an EMBL/GenBank/DDBJ whole genome shotgun (WGS) entry which is preliminary data.</text>
</comment>
<evidence type="ECO:0000313" key="3">
    <source>
        <dbReference type="Proteomes" id="UP001382455"/>
    </source>
</evidence>
<feature type="chain" id="PRO_5046945731" description="DUF2147 domain-containing protein" evidence="1">
    <location>
        <begin position="20"/>
        <end position="132"/>
    </location>
</feature>
<proteinExistence type="predicted"/>
<accession>A0ABU8EXM1</accession>
<protein>
    <recommendedName>
        <fullName evidence="4">DUF2147 domain-containing protein</fullName>
    </recommendedName>
</protein>
<dbReference type="Proteomes" id="UP001382455">
    <property type="component" value="Unassembled WGS sequence"/>
</dbReference>
<organism evidence="2 3">
    <name type="scientific">Pseudoalteromonas spongiae</name>
    <dbReference type="NCBI Taxonomy" id="298657"/>
    <lineage>
        <taxon>Bacteria</taxon>
        <taxon>Pseudomonadati</taxon>
        <taxon>Pseudomonadota</taxon>
        <taxon>Gammaproteobacteria</taxon>
        <taxon>Alteromonadales</taxon>
        <taxon>Pseudoalteromonadaceae</taxon>
        <taxon>Pseudoalteromonas</taxon>
    </lineage>
</organism>
<reference evidence="2 3" key="1">
    <citation type="submission" date="2023-12" db="EMBL/GenBank/DDBJ databases">
        <title>Friends and Foes: Symbiotic and Algicidal bacterial influence on Karenia brevis blooms.</title>
        <authorList>
            <person name="Fei C."/>
            <person name="Mohamed A.R."/>
            <person name="Booker A."/>
            <person name="Arshad M."/>
            <person name="Klass S."/>
            <person name="Ahn S."/>
            <person name="Gilbert P.M."/>
            <person name="Heil C.A."/>
            <person name="Martinez J.M."/>
            <person name="Amin S.A."/>
        </authorList>
    </citation>
    <scope>NUCLEOTIDE SEQUENCE [LARGE SCALE GENOMIC DNA]</scope>
    <source>
        <strain evidence="2 3">CE15</strain>
    </source>
</reference>
<dbReference type="RefSeq" id="WP_336436663.1">
    <property type="nucleotide sequence ID" value="NZ_JBAWKS010000002.1"/>
</dbReference>
<sequence>MRFFFLVTSLLLAASPLYANPFLGKWHVTKVETPNTYFGEIKYPKHFELTQQNGQLSGQYHDQYGYECNFSLIELINAGNELLLIGCGVTKHANSWMPVHKVKLINDQLVGKVITHSTQFTWYAEVVKPNSQ</sequence>
<dbReference type="EMBL" id="JBAWKS010000002">
    <property type="protein sequence ID" value="MEI4551731.1"/>
    <property type="molecule type" value="Genomic_DNA"/>
</dbReference>
<keyword evidence="1" id="KW-0732">Signal</keyword>
<gene>
    <name evidence="2" type="ORF">WAE96_18790</name>
</gene>
<keyword evidence="3" id="KW-1185">Reference proteome</keyword>
<name>A0ABU8EXM1_9GAMM</name>
<evidence type="ECO:0000313" key="2">
    <source>
        <dbReference type="EMBL" id="MEI4551731.1"/>
    </source>
</evidence>
<feature type="signal peptide" evidence="1">
    <location>
        <begin position="1"/>
        <end position="19"/>
    </location>
</feature>
<evidence type="ECO:0008006" key="4">
    <source>
        <dbReference type="Google" id="ProtNLM"/>
    </source>
</evidence>
<evidence type="ECO:0000256" key="1">
    <source>
        <dbReference type="SAM" id="SignalP"/>
    </source>
</evidence>